<evidence type="ECO:0000313" key="3">
    <source>
        <dbReference type="Proteomes" id="UP000632138"/>
    </source>
</evidence>
<sequence length="166" mass="19140">MPNLSARLRLEPVAPRHAADLLALYRDPAVAEWYGRWTRAAIERETRRMARGWQIDGVHKWMAYDRVTGLCVGRGGLSRAVVDGRDRLELGWVLHRRYWGRGFATEIGRAGLEFAFGPLDADEVVSFTERRNRRSRAVMERLGFHHTKNLLIEGVGCALYELRRPR</sequence>
<dbReference type="InterPro" id="IPR051531">
    <property type="entry name" value="N-acetyltransferase"/>
</dbReference>
<feature type="domain" description="N-acetyltransferase" evidence="1">
    <location>
        <begin position="8"/>
        <end position="166"/>
    </location>
</feature>
<evidence type="ECO:0000259" key="1">
    <source>
        <dbReference type="PROSITE" id="PS51186"/>
    </source>
</evidence>
<keyword evidence="3" id="KW-1185">Reference proteome</keyword>
<dbReference type="Pfam" id="PF13302">
    <property type="entry name" value="Acetyltransf_3"/>
    <property type="match status" value="1"/>
</dbReference>
<accession>A0ABS2AFD2</accession>
<dbReference type="PROSITE" id="PS51186">
    <property type="entry name" value="GNAT"/>
    <property type="match status" value="1"/>
</dbReference>
<dbReference type="Gene3D" id="3.40.630.30">
    <property type="match status" value="1"/>
</dbReference>
<dbReference type="InterPro" id="IPR000182">
    <property type="entry name" value="GNAT_dom"/>
</dbReference>
<dbReference type="EMBL" id="JAENHP010000007">
    <property type="protein sequence ID" value="MBM2618500.1"/>
    <property type="molecule type" value="Genomic_DNA"/>
</dbReference>
<organism evidence="2 3">
    <name type="scientific">Paractinoplanes ovalisporus</name>
    <dbReference type="NCBI Taxonomy" id="2810368"/>
    <lineage>
        <taxon>Bacteria</taxon>
        <taxon>Bacillati</taxon>
        <taxon>Actinomycetota</taxon>
        <taxon>Actinomycetes</taxon>
        <taxon>Micromonosporales</taxon>
        <taxon>Micromonosporaceae</taxon>
        <taxon>Paractinoplanes</taxon>
    </lineage>
</organism>
<dbReference type="RefSeq" id="WP_203378502.1">
    <property type="nucleotide sequence ID" value="NZ_JAENHP010000007.1"/>
</dbReference>
<dbReference type="SUPFAM" id="SSF55729">
    <property type="entry name" value="Acyl-CoA N-acyltransferases (Nat)"/>
    <property type="match status" value="1"/>
</dbReference>
<proteinExistence type="predicted"/>
<gene>
    <name evidence="2" type="ORF">JIG36_23365</name>
</gene>
<comment type="caution">
    <text evidence="2">The sequence shown here is derived from an EMBL/GenBank/DDBJ whole genome shotgun (WGS) entry which is preliminary data.</text>
</comment>
<dbReference type="InterPro" id="IPR016181">
    <property type="entry name" value="Acyl_CoA_acyltransferase"/>
</dbReference>
<dbReference type="PANTHER" id="PTHR43792:SF1">
    <property type="entry name" value="N-ACETYLTRANSFERASE DOMAIN-CONTAINING PROTEIN"/>
    <property type="match status" value="1"/>
</dbReference>
<dbReference type="Proteomes" id="UP000632138">
    <property type="component" value="Unassembled WGS sequence"/>
</dbReference>
<evidence type="ECO:0000313" key="2">
    <source>
        <dbReference type="EMBL" id="MBM2618500.1"/>
    </source>
</evidence>
<name>A0ABS2AFD2_9ACTN</name>
<protein>
    <submittedName>
        <fullName evidence="2">GNAT family N-acetyltransferase</fullName>
    </submittedName>
</protein>
<reference evidence="2 3" key="1">
    <citation type="submission" date="2021-01" db="EMBL/GenBank/DDBJ databases">
        <title>Actinoplanes sp. nov. LDG1-06 isolated from lichen.</title>
        <authorList>
            <person name="Saeng-In P."/>
            <person name="Phongsopitanun W."/>
            <person name="Kanchanasin P."/>
            <person name="Yuki M."/>
            <person name="Kudo T."/>
            <person name="Ohkuma M."/>
            <person name="Tanasupawat S."/>
        </authorList>
    </citation>
    <scope>NUCLEOTIDE SEQUENCE [LARGE SCALE GENOMIC DNA]</scope>
    <source>
        <strain evidence="2 3">LDG1-06</strain>
    </source>
</reference>
<dbReference type="PANTHER" id="PTHR43792">
    <property type="entry name" value="GNAT FAMILY, PUTATIVE (AFU_ORTHOLOGUE AFUA_3G00765)-RELATED-RELATED"/>
    <property type="match status" value="1"/>
</dbReference>